<evidence type="ECO:0000256" key="6">
    <source>
        <dbReference type="ARBA" id="ARBA00023211"/>
    </source>
</evidence>
<comment type="caution">
    <text evidence="8">The sequence shown here is derived from an EMBL/GenBank/DDBJ whole genome shotgun (WGS) entry which is preliminary data.</text>
</comment>
<proteinExistence type="predicted"/>
<dbReference type="Proteomes" id="UP001500657">
    <property type="component" value="Unassembled WGS sequence"/>
</dbReference>
<dbReference type="SUPFAM" id="SSF55811">
    <property type="entry name" value="Nudix"/>
    <property type="match status" value="1"/>
</dbReference>
<reference evidence="9" key="1">
    <citation type="journal article" date="2019" name="Int. J. Syst. Evol. Microbiol.">
        <title>The Global Catalogue of Microorganisms (GCM) 10K type strain sequencing project: providing services to taxonomists for standard genome sequencing and annotation.</title>
        <authorList>
            <consortium name="The Broad Institute Genomics Platform"/>
            <consortium name="The Broad Institute Genome Sequencing Center for Infectious Disease"/>
            <person name="Wu L."/>
            <person name="Ma J."/>
        </authorList>
    </citation>
    <scope>NUCLEOTIDE SEQUENCE [LARGE SCALE GENOMIC DNA]</scope>
    <source>
        <strain evidence="9">JCM 16242</strain>
    </source>
</reference>
<keyword evidence="5" id="KW-0460">Magnesium</keyword>
<comment type="cofactor">
    <cofactor evidence="2">
        <name>Mg(2+)</name>
        <dbReference type="ChEBI" id="CHEBI:18420"/>
    </cofactor>
</comment>
<comment type="cofactor">
    <cofactor evidence="1">
        <name>Mn(2+)</name>
        <dbReference type="ChEBI" id="CHEBI:29035"/>
    </cofactor>
</comment>
<dbReference type="PANTHER" id="PTHR12992">
    <property type="entry name" value="NUDIX HYDROLASE"/>
    <property type="match status" value="1"/>
</dbReference>
<dbReference type="Pfam" id="PF00293">
    <property type="entry name" value="NUDIX"/>
    <property type="match status" value="1"/>
</dbReference>
<organism evidence="8 9">
    <name type="scientific">Rhodanobacter caeni</name>
    <dbReference type="NCBI Taxonomy" id="657654"/>
    <lineage>
        <taxon>Bacteria</taxon>
        <taxon>Pseudomonadati</taxon>
        <taxon>Pseudomonadota</taxon>
        <taxon>Gammaproteobacteria</taxon>
        <taxon>Lysobacterales</taxon>
        <taxon>Rhodanobacteraceae</taxon>
        <taxon>Rhodanobacter</taxon>
    </lineage>
</organism>
<feature type="domain" description="Nudix hydrolase" evidence="7">
    <location>
        <begin position="34"/>
        <end position="166"/>
    </location>
</feature>
<accession>A0ABP3DSV5</accession>
<dbReference type="CDD" id="cd03426">
    <property type="entry name" value="NUDIX_CoAse_Nudt7"/>
    <property type="match status" value="1"/>
</dbReference>
<name>A0ABP3DSV5_9GAMM</name>
<evidence type="ECO:0000313" key="9">
    <source>
        <dbReference type="Proteomes" id="UP001500657"/>
    </source>
</evidence>
<evidence type="ECO:0000256" key="5">
    <source>
        <dbReference type="ARBA" id="ARBA00022842"/>
    </source>
</evidence>
<evidence type="ECO:0000256" key="2">
    <source>
        <dbReference type="ARBA" id="ARBA00001946"/>
    </source>
</evidence>
<keyword evidence="6" id="KW-0464">Manganese</keyword>
<dbReference type="PROSITE" id="PS51462">
    <property type="entry name" value="NUDIX"/>
    <property type="match status" value="1"/>
</dbReference>
<dbReference type="EMBL" id="BAAAFO010000001">
    <property type="protein sequence ID" value="GAA0241169.1"/>
    <property type="molecule type" value="Genomic_DNA"/>
</dbReference>
<dbReference type="Gene3D" id="3.90.79.10">
    <property type="entry name" value="Nucleoside Triphosphate Pyrophosphohydrolase"/>
    <property type="match status" value="1"/>
</dbReference>
<dbReference type="InterPro" id="IPR000086">
    <property type="entry name" value="NUDIX_hydrolase_dom"/>
</dbReference>
<sequence>MIGIVADALRPLSAPPVGRGWNHADMAELLGDAPRRPAAVLIGLREGVQPRMVLTVRTDHLHAHAGQVAFPGGRSEAGDGDAITTALRESEEEIGLERGLVTPLGYLDRFETISGFCITPVVARIAAEAQLYPAPDEVAEVFEVPLAFFMEPANLRRYTMDFRGHQRAMVEFVHGGHRIWGATAAILLNLLQRMGRA</sequence>
<keyword evidence="9" id="KW-1185">Reference proteome</keyword>
<evidence type="ECO:0000259" key="7">
    <source>
        <dbReference type="PROSITE" id="PS51462"/>
    </source>
</evidence>
<protein>
    <recommendedName>
        <fullName evidence="7">Nudix hydrolase domain-containing protein</fullName>
    </recommendedName>
</protein>
<dbReference type="PANTHER" id="PTHR12992:SF11">
    <property type="entry name" value="MITOCHONDRIAL COENZYME A DIPHOSPHATASE NUDT8"/>
    <property type="match status" value="1"/>
</dbReference>
<evidence type="ECO:0000256" key="1">
    <source>
        <dbReference type="ARBA" id="ARBA00001936"/>
    </source>
</evidence>
<keyword evidence="3" id="KW-0479">Metal-binding</keyword>
<gene>
    <name evidence="8" type="ORF">GCM10009126_03500</name>
</gene>
<keyword evidence="4" id="KW-0378">Hydrolase</keyword>
<evidence type="ECO:0000256" key="4">
    <source>
        <dbReference type="ARBA" id="ARBA00022801"/>
    </source>
</evidence>
<dbReference type="InterPro" id="IPR045121">
    <property type="entry name" value="CoAse"/>
</dbReference>
<dbReference type="InterPro" id="IPR015797">
    <property type="entry name" value="NUDIX_hydrolase-like_dom_sf"/>
</dbReference>
<evidence type="ECO:0000256" key="3">
    <source>
        <dbReference type="ARBA" id="ARBA00022723"/>
    </source>
</evidence>
<evidence type="ECO:0000313" key="8">
    <source>
        <dbReference type="EMBL" id="GAA0241169.1"/>
    </source>
</evidence>